<evidence type="ECO:0000256" key="1">
    <source>
        <dbReference type="SAM" id="Coils"/>
    </source>
</evidence>
<dbReference type="EMBL" id="FNKK01000002">
    <property type="protein sequence ID" value="SDR32470.1"/>
    <property type="molecule type" value="Genomic_DNA"/>
</dbReference>
<dbReference type="AlphaFoldDB" id="A0A1H1I4A1"/>
<evidence type="ECO:0000313" key="4">
    <source>
        <dbReference type="Proteomes" id="UP000217103"/>
    </source>
</evidence>
<feature type="coiled-coil region" evidence="1">
    <location>
        <begin position="15"/>
        <end position="80"/>
    </location>
</feature>
<protein>
    <submittedName>
        <fullName evidence="3">Uncharacterized protein</fullName>
    </submittedName>
</protein>
<keyword evidence="2" id="KW-0472">Membrane</keyword>
<dbReference type="Proteomes" id="UP000217103">
    <property type="component" value="Unassembled WGS sequence"/>
</dbReference>
<sequence length="115" mass="13385">MDVLEGGMMHRDPSLGELGRRLDDLRSSMQRLISQDVFIAEQRVGERRFSSIERDLEELRRKLEIEIKELETKLDARERERGSNWRQSFYAGVLPTAIFLVSMFVQVWLSLNGGS</sequence>
<accession>A0A1H1I4A1</accession>
<dbReference type="STRING" id="35622.SAMN04489764_5171"/>
<gene>
    <name evidence="3" type="ORF">SAMN04489764_5171</name>
</gene>
<feature type="transmembrane region" description="Helical" evidence="2">
    <location>
        <begin position="89"/>
        <end position="109"/>
    </location>
</feature>
<proteinExistence type="predicted"/>
<dbReference type="OrthoDB" id="3482217at2"/>
<dbReference type="RefSeq" id="WP_093262719.1">
    <property type="nucleotide sequence ID" value="NZ_FNKK01000002.1"/>
</dbReference>
<organism evidence="3 4">
    <name type="scientific">Thermostaphylospora chromogena</name>
    <dbReference type="NCBI Taxonomy" id="35622"/>
    <lineage>
        <taxon>Bacteria</taxon>
        <taxon>Bacillati</taxon>
        <taxon>Actinomycetota</taxon>
        <taxon>Actinomycetes</taxon>
        <taxon>Streptosporangiales</taxon>
        <taxon>Thermomonosporaceae</taxon>
        <taxon>Thermostaphylospora</taxon>
    </lineage>
</organism>
<name>A0A1H1I4A1_9ACTN</name>
<keyword evidence="2" id="KW-1133">Transmembrane helix</keyword>
<keyword evidence="1" id="KW-0175">Coiled coil</keyword>
<reference evidence="3 4" key="1">
    <citation type="submission" date="2016-10" db="EMBL/GenBank/DDBJ databases">
        <authorList>
            <person name="de Groot N.N."/>
        </authorList>
    </citation>
    <scope>NUCLEOTIDE SEQUENCE [LARGE SCALE GENOMIC DNA]</scope>
    <source>
        <strain evidence="3 4">DSM 43794</strain>
    </source>
</reference>
<keyword evidence="2" id="KW-0812">Transmembrane</keyword>
<evidence type="ECO:0000313" key="3">
    <source>
        <dbReference type="EMBL" id="SDR32470.1"/>
    </source>
</evidence>
<evidence type="ECO:0000256" key="2">
    <source>
        <dbReference type="SAM" id="Phobius"/>
    </source>
</evidence>
<keyword evidence="4" id="KW-1185">Reference proteome</keyword>